<evidence type="ECO:0000313" key="2">
    <source>
        <dbReference type="Proteomes" id="UP000001312"/>
    </source>
</evidence>
<organism evidence="1 2">
    <name type="scientific">Sclerotinia sclerotiorum (strain ATCC 18683 / 1980 / Ss-1)</name>
    <name type="common">White mold</name>
    <name type="synonym">Whetzelinia sclerotiorum</name>
    <dbReference type="NCBI Taxonomy" id="665079"/>
    <lineage>
        <taxon>Eukaryota</taxon>
        <taxon>Fungi</taxon>
        <taxon>Dikarya</taxon>
        <taxon>Ascomycota</taxon>
        <taxon>Pezizomycotina</taxon>
        <taxon>Leotiomycetes</taxon>
        <taxon>Helotiales</taxon>
        <taxon>Sclerotiniaceae</taxon>
        <taxon>Sclerotinia</taxon>
    </lineage>
</organism>
<keyword evidence="2" id="KW-1185">Reference proteome</keyword>
<evidence type="ECO:0000313" key="1">
    <source>
        <dbReference type="EMBL" id="EDN97438.1"/>
    </source>
</evidence>
<gene>
    <name evidence="1" type="ORF">SS1G_11963</name>
</gene>
<reference evidence="2" key="1">
    <citation type="journal article" date="2011" name="PLoS Genet.">
        <title>Genomic analysis of the necrotrophic fungal pathogens Sclerotinia sclerotiorum and Botrytis cinerea.</title>
        <authorList>
            <person name="Amselem J."/>
            <person name="Cuomo C.A."/>
            <person name="van Kan J.A."/>
            <person name="Viaud M."/>
            <person name="Benito E.P."/>
            <person name="Couloux A."/>
            <person name="Coutinho P.M."/>
            <person name="de Vries R.P."/>
            <person name="Dyer P.S."/>
            <person name="Fillinger S."/>
            <person name="Fournier E."/>
            <person name="Gout L."/>
            <person name="Hahn M."/>
            <person name="Kohn L."/>
            <person name="Lapalu N."/>
            <person name="Plummer K.M."/>
            <person name="Pradier J.M."/>
            <person name="Quevillon E."/>
            <person name="Sharon A."/>
            <person name="Simon A."/>
            <person name="ten Have A."/>
            <person name="Tudzynski B."/>
            <person name="Tudzynski P."/>
            <person name="Wincker P."/>
            <person name="Andrew M."/>
            <person name="Anthouard V."/>
            <person name="Beever R.E."/>
            <person name="Beffa R."/>
            <person name="Benoit I."/>
            <person name="Bouzid O."/>
            <person name="Brault B."/>
            <person name="Chen Z."/>
            <person name="Choquer M."/>
            <person name="Collemare J."/>
            <person name="Cotton P."/>
            <person name="Danchin E.G."/>
            <person name="Da Silva C."/>
            <person name="Gautier A."/>
            <person name="Giraud C."/>
            <person name="Giraud T."/>
            <person name="Gonzalez C."/>
            <person name="Grossetete S."/>
            <person name="Guldener U."/>
            <person name="Henrissat B."/>
            <person name="Howlett B.J."/>
            <person name="Kodira C."/>
            <person name="Kretschmer M."/>
            <person name="Lappartient A."/>
            <person name="Leroch M."/>
            <person name="Levis C."/>
            <person name="Mauceli E."/>
            <person name="Neuveglise C."/>
            <person name="Oeser B."/>
            <person name="Pearson M."/>
            <person name="Poulain J."/>
            <person name="Poussereau N."/>
            <person name="Quesneville H."/>
            <person name="Rascle C."/>
            <person name="Schumacher J."/>
            <person name="Segurens B."/>
            <person name="Sexton A."/>
            <person name="Silva E."/>
            <person name="Sirven C."/>
            <person name="Soanes D.M."/>
            <person name="Talbot N.J."/>
            <person name="Templeton M."/>
            <person name="Yandava C."/>
            <person name="Yarden O."/>
            <person name="Zeng Q."/>
            <person name="Rollins J.A."/>
            <person name="Lebrun M.H."/>
            <person name="Dickman M."/>
        </authorList>
    </citation>
    <scope>NUCLEOTIDE SEQUENCE [LARGE SCALE GENOMIC DNA]</scope>
    <source>
        <strain evidence="2">ATCC 18683 / 1980 / Ss-1</strain>
    </source>
</reference>
<name>A7F3W7_SCLS1</name>
<dbReference type="InParanoid" id="A7F3W7"/>
<sequence length="122" mass="13596">MSGLHGNGKVIQLDTDIQVDTNEEASYLKPVNPCKRLSYSSAKPYDLQAQDRLNNIFTFSSVYACQTGKCDSALVLFLFIVFQVNIYLFPLCRCGLKESTDFGSVVGSPNFLVYFRSAVFAK</sequence>
<protein>
    <submittedName>
        <fullName evidence="1">Uncharacterized protein</fullName>
    </submittedName>
</protein>
<proteinExistence type="predicted"/>
<dbReference type="RefSeq" id="XP_001586934.1">
    <property type="nucleotide sequence ID" value="XM_001586884.1"/>
</dbReference>
<dbReference type="KEGG" id="ssl:SS1G_11963"/>
<dbReference type="EMBL" id="CH476640">
    <property type="protein sequence ID" value="EDN97438.1"/>
    <property type="molecule type" value="Genomic_DNA"/>
</dbReference>
<dbReference type="Proteomes" id="UP000001312">
    <property type="component" value="Unassembled WGS sequence"/>
</dbReference>
<dbReference type="GeneID" id="5482923"/>
<dbReference type="AlphaFoldDB" id="A7F3W7"/>
<accession>A7F3W7</accession>